<evidence type="ECO:0000313" key="6">
    <source>
        <dbReference type="Proteomes" id="UP001595859"/>
    </source>
</evidence>
<evidence type="ECO:0000256" key="2">
    <source>
        <dbReference type="ARBA" id="ARBA00023125"/>
    </source>
</evidence>
<evidence type="ECO:0000256" key="3">
    <source>
        <dbReference type="ARBA" id="ARBA00023163"/>
    </source>
</evidence>
<dbReference type="CDD" id="cd06170">
    <property type="entry name" value="LuxR_C_like"/>
    <property type="match status" value="1"/>
</dbReference>
<evidence type="ECO:0000256" key="1">
    <source>
        <dbReference type="ARBA" id="ARBA00023015"/>
    </source>
</evidence>
<dbReference type="PANTHER" id="PTHR43214:SF24">
    <property type="entry name" value="TRANSCRIPTIONAL REGULATORY PROTEIN NARL-RELATED"/>
    <property type="match status" value="1"/>
</dbReference>
<dbReference type="PRINTS" id="PR00038">
    <property type="entry name" value="HTHLUXR"/>
</dbReference>
<keyword evidence="1" id="KW-0805">Transcription regulation</keyword>
<evidence type="ECO:0000313" key="5">
    <source>
        <dbReference type="EMBL" id="MFC4854560.1"/>
    </source>
</evidence>
<dbReference type="InterPro" id="IPR016032">
    <property type="entry name" value="Sig_transdc_resp-reg_C-effctor"/>
</dbReference>
<name>A0ABV9S203_9PSEU</name>
<dbReference type="SMART" id="SM00421">
    <property type="entry name" value="HTH_LUXR"/>
    <property type="match status" value="1"/>
</dbReference>
<dbReference type="SUPFAM" id="SSF46894">
    <property type="entry name" value="C-terminal effector domain of the bipartite response regulators"/>
    <property type="match status" value="1"/>
</dbReference>
<sequence>MAPRIPVHVTSTDPILRTGVATQLRSRPEVELVADPSPAAVCVVVNDIVDDQALQLVRELRAHGNRQVILVVSTIDDAALLSVIETGACGVVARADATPERLVTAVTQASSMGGVLSPKLVGRLLDQVNRLQHQVLAPKGLKFTGLSDREAAVLRMISQGMEVREIAQELSYSERTIKNALHDVVSRFHLRNRTHAVAFAMREGLI</sequence>
<accession>A0ABV9S203</accession>
<dbReference type="PANTHER" id="PTHR43214">
    <property type="entry name" value="TWO-COMPONENT RESPONSE REGULATOR"/>
    <property type="match status" value="1"/>
</dbReference>
<dbReference type="PROSITE" id="PS50043">
    <property type="entry name" value="HTH_LUXR_2"/>
    <property type="match status" value="1"/>
</dbReference>
<feature type="domain" description="HTH luxR-type" evidence="4">
    <location>
        <begin position="139"/>
        <end position="204"/>
    </location>
</feature>
<dbReference type="InterPro" id="IPR039420">
    <property type="entry name" value="WalR-like"/>
</dbReference>
<reference evidence="6" key="1">
    <citation type="journal article" date="2019" name="Int. J. Syst. Evol. Microbiol.">
        <title>The Global Catalogue of Microorganisms (GCM) 10K type strain sequencing project: providing services to taxonomists for standard genome sequencing and annotation.</title>
        <authorList>
            <consortium name="The Broad Institute Genomics Platform"/>
            <consortium name="The Broad Institute Genome Sequencing Center for Infectious Disease"/>
            <person name="Wu L."/>
            <person name="Ma J."/>
        </authorList>
    </citation>
    <scope>NUCLEOTIDE SEQUENCE [LARGE SCALE GENOMIC DNA]</scope>
    <source>
        <strain evidence="6">ZS-22-S1</strain>
    </source>
</reference>
<dbReference type="RefSeq" id="WP_378056494.1">
    <property type="nucleotide sequence ID" value="NZ_JBHSIS010000006.1"/>
</dbReference>
<organism evidence="5 6">
    <name type="scientific">Actinophytocola glycyrrhizae</name>
    <dbReference type="NCBI Taxonomy" id="2044873"/>
    <lineage>
        <taxon>Bacteria</taxon>
        <taxon>Bacillati</taxon>
        <taxon>Actinomycetota</taxon>
        <taxon>Actinomycetes</taxon>
        <taxon>Pseudonocardiales</taxon>
        <taxon>Pseudonocardiaceae</taxon>
    </lineage>
</organism>
<proteinExistence type="predicted"/>
<keyword evidence="3" id="KW-0804">Transcription</keyword>
<gene>
    <name evidence="5" type="ORF">ACFPCV_13700</name>
</gene>
<dbReference type="Pfam" id="PF00196">
    <property type="entry name" value="GerE"/>
    <property type="match status" value="1"/>
</dbReference>
<evidence type="ECO:0000259" key="4">
    <source>
        <dbReference type="PROSITE" id="PS50043"/>
    </source>
</evidence>
<keyword evidence="2" id="KW-0238">DNA-binding</keyword>
<dbReference type="EMBL" id="JBHSIS010000006">
    <property type="protein sequence ID" value="MFC4854560.1"/>
    <property type="molecule type" value="Genomic_DNA"/>
</dbReference>
<protein>
    <submittedName>
        <fullName evidence="5">LuxR C-terminal-related transcriptional regulator</fullName>
    </submittedName>
</protein>
<dbReference type="InterPro" id="IPR000792">
    <property type="entry name" value="Tscrpt_reg_LuxR_C"/>
</dbReference>
<keyword evidence="6" id="KW-1185">Reference proteome</keyword>
<dbReference type="Proteomes" id="UP001595859">
    <property type="component" value="Unassembled WGS sequence"/>
</dbReference>
<dbReference type="Gene3D" id="3.40.50.2300">
    <property type="match status" value="1"/>
</dbReference>
<comment type="caution">
    <text evidence="5">The sequence shown here is derived from an EMBL/GenBank/DDBJ whole genome shotgun (WGS) entry which is preliminary data.</text>
</comment>